<dbReference type="AlphaFoldDB" id="A0A5Q0MVS1"/>
<reference evidence="9" key="1">
    <citation type="journal article" date="2019" name="Insects">
        <title>Expansion of Imaginal Disc Growth Factor Gene Family in Diptera Reflects the Evolution of Novel Functions.</title>
        <authorList>
            <person name="Zurovcova M."/>
            <person name="Benes V."/>
            <person name="Zurovec M."/>
            <person name="Kucerova L."/>
        </authorList>
    </citation>
    <scope>NUCLEOTIDE SEQUENCE</scope>
    <source>
        <tissue evidence="9">Whole larva</tissue>
    </source>
</reference>
<dbReference type="InterPro" id="IPR011583">
    <property type="entry name" value="Chitinase_II/V-like_cat"/>
</dbReference>
<evidence type="ECO:0000256" key="4">
    <source>
        <dbReference type="ARBA" id="ARBA00022729"/>
    </source>
</evidence>
<dbReference type="InterPro" id="IPR017853">
    <property type="entry name" value="GH"/>
</dbReference>
<dbReference type="PROSITE" id="PS51910">
    <property type="entry name" value="GH18_2"/>
    <property type="match status" value="1"/>
</dbReference>
<comment type="subcellular location">
    <subcellularLocation>
        <location evidence="1">Secreted</location>
    </subcellularLocation>
</comment>
<dbReference type="Gene3D" id="3.20.20.80">
    <property type="entry name" value="Glycosidases"/>
    <property type="match status" value="1"/>
</dbReference>
<feature type="domain" description="GH18" evidence="8">
    <location>
        <begin position="22"/>
        <end position="432"/>
    </location>
</feature>
<evidence type="ECO:0000256" key="7">
    <source>
        <dbReference type="SAM" id="SignalP"/>
    </source>
</evidence>
<sequence length="432" mass="48439">MRSLVCLAALCAFAVAGVRANGKVFCYYDSKSYIRETQAKMLPSDLEPALPSCTHLVYGYAGVAADTYKMVPLNENLELDQGRGNYRHITSLKNKFHGLKVLLSVGGDVDDNSDGKYNTLLEDITHRKAFIESAILIAKNYNFDGIDLAWEFPKTKPKRVRNAVQEAWHTFKGWFRKTPVDDKAVEHRDGFTSLVREFKNTVRNDPNFLLTHTVLPNTNTTVYHDVPALIYNLDYVILDGFDFTTPDRNPDEADYSAPLYELRDRNPQSNLDFLVKYWLRNGAPGTKIIVGIPTYGRAWAMTSDSQISGVPALTVDGKAVEGPYTKEAGLLSYPEICTKLNSPANVRGIHNYFREVTDPTRRFGTYAFRLADDNGNGIWVSYEDPDTAGNKGNYVRSNNLGGVAIVDLSLDDFRGLCKGDKFPLLRAARFRI</sequence>
<evidence type="ECO:0000313" key="9">
    <source>
        <dbReference type="EMBL" id="QFZ95589.1"/>
    </source>
</evidence>
<organism evidence="9">
    <name type="scientific">Micropterix calthella</name>
    <dbReference type="NCBI Taxonomy" id="41027"/>
    <lineage>
        <taxon>Eukaryota</taxon>
        <taxon>Metazoa</taxon>
        <taxon>Ecdysozoa</taxon>
        <taxon>Arthropoda</taxon>
        <taxon>Hexapoda</taxon>
        <taxon>Insecta</taxon>
        <taxon>Pterygota</taxon>
        <taxon>Neoptera</taxon>
        <taxon>Endopterygota</taxon>
        <taxon>Lepidoptera</taxon>
        <taxon>Zeugloptera</taxon>
        <taxon>Micropterigidae</taxon>
        <taxon>Micropterix</taxon>
    </lineage>
</organism>
<name>A0A5Q0MVS1_9NEOP</name>
<evidence type="ECO:0000256" key="5">
    <source>
        <dbReference type="ARBA" id="ARBA00023157"/>
    </source>
</evidence>
<proteinExistence type="evidence at transcript level"/>
<comment type="similarity">
    <text evidence="2">Belongs to the glycosyl hydrolase 18 family. IDGF subfamily.</text>
</comment>
<feature type="chain" id="PRO_5024318637" evidence="7">
    <location>
        <begin position="21"/>
        <end position="432"/>
    </location>
</feature>
<dbReference type="GO" id="GO:0005576">
    <property type="term" value="C:extracellular region"/>
    <property type="evidence" value="ECO:0007669"/>
    <property type="project" value="UniProtKB-SubCell"/>
</dbReference>
<evidence type="ECO:0000256" key="1">
    <source>
        <dbReference type="ARBA" id="ARBA00004613"/>
    </source>
</evidence>
<keyword evidence="6" id="KW-0325">Glycoprotein</keyword>
<dbReference type="PANTHER" id="PTHR11177:SF235">
    <property type="entry name" value="CHITINASE-LIKE PROTEIN IDGF1-RELATED"/>
    <property type="match status" value="1"/>
</dbReference>
<dbReference type="EMBL" id="MN520338">
    <property type="protein sequence ID" value="QFZ95589.1"/>
    <property type="molecule type" value="mRNA"/>
</dbReference>
<evidence type="ECO:0000256" key="2">
    <source>
        <dbReference type="ARBA" id="ARBA00006606"/>
    </source>
</evidence>
<evidence type="ECO:0000256" key="3">
    <source>
        <dbReference type="ARBA" id="ARBA00022525"/>
    </source>
</evidence>
<keyword evidence="5" id="KW-1015">Disulfide bond</keyword>
<dbReference type="GO" id="GO:0005975">
    <property type="term" value="P:carbohydrate metabolic process"/>
    <property type="evidence" value="ECO:0007669"/>
    <property type="project" value="InterPro"/>
</dbReference>
<dbReference type="InterPro" id="IPR050314">
    <property type="entry name" value="Glycosyl_Hydrlase_18"/>
</dbReference>
<gene>
    <name evidence="9" type="primary">Idgf</name>
</gene>
<dbReference type="Pfam" id="PF00704">
    <property type="entry name" value="Glyco_hydro_18"/>
    <property type="match status" value="1"/>
</dbReference>
<dbReference type="GO" id="GO:0004568">
    <property type="term" value="F:chitinase activity"/>
    <property type="evidence" value="ECO:0007669"/>
    <property type="project" value="TreeGrafter"/>
</dbReference>
<feature type="signal peptide" evidence="7">
    <location>
        <begin position="1"/>
        <end position="20"/>
    </location>
</feature>
<evidence type="ECO:0000256" key="6">
    <source>
        <dbReference type="ARBA" id="ARBA00023180"/>
    </source>
</evidence>
<dbReference type="SMART" id="SM00636">
    <property type="entry name" value="Glyco_18"/>
    <property type="match status" value="1"/>
</dbReference>
<keyword evidence="3" id="KW-0964">Secreted</keyword>
<dbReference type="PANTHER" id="PTHR11177">
    <property type="entry name" value="CHITINASE"/>
    <property type="match status" value="1"/>
</dbReference>
<accession>A0A5Q0MVS1</accession>
<dbReference type="GO" id="GO:0006032">
    <property type="term" value="P:chitin catabolic process"/>
    <property type="evidence" value="ECO:0007669"/>
    <property type="project" value="TreeGrafter"/>
</dbReference>
<keyword evidence="4 7" id="KW-0732">Signal</keyword>
<dbReference type="InterPro" id="IPR029070">
    <property type="entry name" value="Chitinase_insertion_sf"/>
</dbReference>
<dbReference type="SUPFAM" id="SSF54556">
    <property type="entry name" value="Chitinase insertion domain"/>
    <property type="match status" value="1"/>
</dbReference>
<dbReference type="GO" id="GO:0008061">
    <property type="term" value="F:chitin binding"/>
    <property type="evidence" value="ECO:0007669"/>
    <property type="project" value="InterPro"/>
</dbReference>
<dbReference type="FunFam" id="3.20.20.80:FF:000071">
    <property type="entry name" value="Imaginal disc growth factor"/>
    <property type="match status" value="1"/>
</dbReference>
<evidence type="ECO:0000259" key="8">
    <source>
        <dbReference type="PROSITE" id="PS51910"/>
    </source>
</evidence>
<dbReference type="Gene3D" id="3.10.50.10">
    <property type="match status" value="1"/>
</dbReference>
<dbReference type="SUPFAM" id="SSF51445">
    <property type="entry name" value="(Trans)glycosidases"/>
    <property type="match status" value="1"/>
</dbReference>
<dbReference type="InterPro" id="IPR001223">
    <property type="entry name" value="Glyco_hydro18_cat"/>
</dbReference>
<protein>
    <submittedName>
        <fullName evidence="9">Imaginal disc growth factor</fullName>
    </submittedName>
</protein>